<organism evidence="4 5">
    <name type="scientific">Panagrolaimus davidi</name>
    <dbReference type="NCBI Taxonomy" id="227884"/>
    <lineage>
        <taxon>Eukaryota</taxon>
        <taxon>Metazoa</taxon>
        <taxon>Ecdysozoa</taxon>
        <taxon>Nematoda</taxon>
        <taxon>Chromadorea</taxon>
        <taxon>Rhabditida</taxon>
        <taxon>Tylenchina</taxon>
        <taxon>Panagrolaimomorpha</taxon>
        <taxon>Panagrolaimoidea</taxon>
        <taxon>Panagrolaimidae</taxon>
        <taxon>Panagrolaimus</taxon>
    </lineage>
</organism>
<keyword evidence="4" id="KW-1185">Reference proteome</keyword>
<dbReference type="Proteomes" id="UP000887578">
    <property type="component" value="Unplaced"/>
</dbReference>
<proteinExistence type="predicted"/>
<evidence type="ECO:0000259" key="3">
    <source>
        <dbReference type="Pfam" id="PF16113"/>
    </source>
</evidence>
<dbReference type="WBParaSite" id="PDA_v2.g19990.t1">
    <property type="protein sequence ID" value="PDA_v2.g19990.t1"/>
    <property type="gene ID" value="PDA_v2.g19990"/>
</dbReference>
<comment type="catalytic activity">
    <reaction evidence="1">
        <text>3-hydroxy-2-methylpropanoyl-CoA + H2O = 3-hydroxy-2-methylpropanoate + CoA + H(+)</text>
        <dbReference type="Rhea" id="RHEA:20888"/>
        <dbReference type="ChEBI" id="CHEBI:11805"/>
        <dbReference type="ChEBI" id="CHEBI:15377"/>
        <dbReference type="ChEBI" id="CHEBI:15378"/>
        <dbReference type="ChEBI" id="CHEBI:57287"/>
        <dbReference type="ChEBI" id="CHEBI:57340"/>
        <dbReference type="EC" id="3.1.2.4"/>
    </reaction>
</comment>
<feature type="domain" description="Enoyl-CoA hydratase/isomerase" evidence="3">
    <location>
        <begin position="18"/>
        <end position="54"/>
    </location>
</feature>
<dbReference type="Pfam" id="PF16113">
    <property type="entry name" value="ECH_2"/>
    <property type="match status" value="1"/>
</dbReference>
<evidence type="ECO:0000256" key="1">
    <source>
        <dbReference type="ARBA" id="ARBA00001709"/>
    </source>
</evidence>
<evidence type="ECO:0000313" key="5">
    <source>
        <dbReference type="WBParaSite" id="PDA_v2.g19990.t1"/>
    </source>
</evidence>
<dbReference type="InterPro" id="IPR029045">
    <property type="entry name" value="ClpP/crotonase-like_dom_sf"/>
</dbReference>
<dbReference type="Gene3D" id="3.90.226.10">
    <property type="entry name" value="2-enoyl-CoA Hydratase, Chain A, domain 1"/>
    <property type="match status" value="1"/>
</dbReference>
<dbReference type="EC" id="3.1.2.4" evidence="2"/>
<reference evidence="5" key="1">
    <citation type="submission" date="2022-11" db="UniProtKB">
        <authorList>
            <consortium name="WormBaseParasite"/>
        </authorList>
    </citation>
    <scope>IDENTIFICATION</scope>
</reference>
<dbReference type="AlphaFoldDB" id="A0A914PNA0"/>
<dbReference type="GO" id="GO:0003860">
    <property type="term" value="F:3-hydroxyisobutyryl-CoA hydrolase activity"/>
    <property type="evidence" value="ECO:0007669"/>
    <property type="project" value="UniProtKB-EC"/>
</dbReference>
<evidence type="ECO:0000256" key="2">
    <source>
        <dbReference type="ARBA" id="ARBA00011915"/>
    </source>
</evidence>
<dbReference type="InterPro" id="IPR045004">
    <property type="entry name" value="ECH_dom"/>
</dbReference>
<name>A0A914PNA0_9BILA</name>
<dbReference type="Gene3D" id="1.25.40.470">
    <property type="match status" value="1"/>
</dbReference>
<dbReference type="SUPFAM" id="SSF52096">
    <property type="entry name" value="ClpP/crotonase"/>
    <property type="match status" value="1"/>
</dbReference>
<protein>
    <recommendedName>
        <fullName evidence="2">3-hydroxyisobutyryl-CoA hydrolase</fullName>
        <ecNumber evidence="2">3.1.2.4</ecNumber>
    </recommendedName>
</protein>
<evidence type="ECO:0000313" key="4">
    <source>
        <dbReference type="Proteomes" id="UP000887578"/>
    </source>
</evidence>
<sequence length="115" mass="13258">MSSTEESEVQFDCENAARIITLNRPKVLNALTLSMVRQIYQQMKEWMIDENAGLDMVVEFVKDQKTRFGVALEYGNIYVALEVAKEIDDKVVWEALAQAALLQGNYQIVEYSYQR</sequence>
<accession>A0A914PNA0</accession>